<comment type="catalytic activity">
    <reaction evidence="3">
        <text>adenosine + phosphate = alpha-D-ribose 1-phosphate + adenine</text>
        <dbReference type="Rhea" id="RHEA:27642"/>
        <dbReference type="ChEBI" id="CHEBI:16335"/>
        <dbReference type="ChEBI" id="CHEBI:16708"/>
        <dbReference type="ChEBI" id="CHEBI:43474"/>
        <dbReference type="ChEBI" id="CHEBI:57720"/>
        <dbReference type="EC" id="2.4.2.1"/>
    </reaction>
</comment>
<comment type="catalytic activity">
    <reaction evidence="3">
        <text>xanthosine + phosphate = alpha-D-ribose 1-phosphate + xanthine</text>
        <dbReference type="Rhea" id="RHEA:27638"/>
        <dbReference type="ChEBI" id="CHEBI:17712"/>
        <dbReference type="ChEBI" id="CHEBI:18107"/>
        <dbReference type="ChEBI" id="CHEBI:43474"/>
        <dbReference type="ChEBI" id="CHEBI:57720"/>
        <dbReference type="EC" id="2.4.2.1"/>
    </reaction>
</comment>
<reference evidence="4 5" key="1">
    <citation type="submission" date="2016-04" db="EMBL/GenBank/DDBJ databases">
        <title>Draft genome sequence of Janthinobacterium psychrotolerans sp. nov., isolated from freshwater sediments in Denmark.</title>
        <authorList>
            <person name="Gong X."/>
            <person name="Skrivergaard S."/>
            <person name="Korsgaard B.S."/>
            <person name="Schreiber L."/>
            <person name="Marshall I.P."/>
            <person name="Finster K."/>
            <person name="Schramm A."/>
        </authorList>
    </citation>
    <scope>NUCLEOTIDE SEQUENCE [LARGE SCALE GENOMIC DNA]</scope>
    <source>
        <strain evidence="4 5">S3-2</strain>
    </source>
</reference>
<keyword evidence="1 3" id="KW-0328">Glycosyltransferase</keyword>
<accession>A0A1A7CA00</accession>
<comment type="similarity">
    <text evidence="3">Belongs to the nucleoside phosphorylase PpnP family.</text>
</comment>
<comment type="function">
    <text evidence="3">Catalyzes the phosphorolysis of diverse nucleosides, yielding D-ribose 1-phosphate and the respective free bases. Can use uridine, adenosine, guanosine, cytidine, thymidine, inosine and xanthosine as substrates. Also catalyzes the reverse reactions.</text>
</comment>
<dbReference type="EMBL" id="LOCQ01000039">
    <property type="protein sequence ID" value="OBV41138.1"/>
    <property type="molecule type" value="Genomic_DNA"/>
</dbReference>
<dbReference type="GO" id="GO:0004731">
    <property type="term" value="F:purine-nucleoside phosphorylase activity"/>
    <property type="evidence" value="ECO:0007669"/>
    <property type="project" value="UniProtKB-UniRule"/>
</dbReference>
<gene>
    <name evidence="3" type="primary">ppnP</name>
    <name evidence="4" type="ORF">ASR47_102458</name>
</gene>
<dbReference type="Proteomes" id="UP000092713">
    <property type="component" value="Unassembled WGS sequence"/>
</dbReference>
<evidence type="ECO:0000256" key="3">
    <source>
        <dbReference type="HAMAP-Rule" id="MF_01537"/>
    </source>
</evidence>
<proteinExistence type="inferred from homology"/>
<sequence>MSNSAQLDNVSVVKKSNIYFDGKCISHNVIFPDGTKKSVGVIFASSLRFNTGAPEIMEVVSGLCKVRLADASDWTSYGAGQQFSIQGNSHFDIETIETLDYVCHFG</sequence>
<dbReference type="GO" id="GO:0004850">
    <property type="term" value="F:uridine phosphorylase activity"/>
    <property type="evidence" value="ECO:0007669"/>
    <property type="project" value="RHEA"/>
</dbReference>
<keyword evidence="5" id="KW-1185">Reference proteome</keyword>
<dbReference type="HAMAP" id="MF_01537">
    <property type="entry name" value="Nucleos_phosphorylase_PpnP"/>
    <property type="match status" value="1"/>
</dbReference>
<dbReference type="InterPro" id="IPR009664">
    <property type="entry name" value="Ppnp"/>
</dbReference>
<dbReference type="Gene3D" id="2.60.120.10">
    <property type="entry name" value="Jelly Rolls"/>
    <property type="match status" value="1"/>
</dbReference>
<keyword evidence="2 3" id="KW-0808">Transferase</keyword>
<evidence type="ECO:0000313" key="5">
    <source>
        <dbReference type="Proteomes" id="UP000092713"/>
    </source>
</evidence>
<evidence type="ECO:0000313" key="4">
    <source>
        <dbReference type="EMBL" id="OBV41138.1"/>
    </source>
</evidence>
<evidence type="ECO:0000256" key="2">
    <source>
        <dbReference type="ARBA" id="ARBA00022679"/>
    </source>
</evidence>
<dbReference type="PATRIC" id="fig|1747903.4.peg.4808"/>
<dbReference type="PANTHER" id="PTHR36540">
    <property type="entry name" value="PYRIMIDINE/PURINE NUCLEOSIDE PHOSPHORYLASE"/>
    <property type="match status" value="1"/>
</dbReference>
<dbReference type="RefSeq" id="WP_065306319.1">
    <property type="nucleotide sequence ID" value="NZ_LOCQ01000039.1"/>
</dbReference>
<dbReference type="EC" id="2.4.2.2" evidence="3"/>
<dbReference type="GO" id="GO:0009032">
    <property type="term" value="F:thymidine phosphorylase activity"/>
    <property type="evidence" value="ECO:0007669"/>
    <property type="project" value="RHEA"/>
</dbReference>
<organism evidence="4 5">
    <name type="scientific">Janthinobacterium psychrotolerans</name>
    <dbReference type="NCBI Taxonomy" id="1747903"/>
    <lineage>
        <taxon>Bacteria</taxon>
        <taxon>Pseudomonadati</taxon>
        <taxon>Pseudomonadota</taxon>
        <taxon>Betaproteobacteria</taxon>
        <taxon>Burkholderiales</taxon>
        <taxon>Oxalobacteraceae</taxon>
        <taxon>Janthinobacterium</taxon>
    </lineage>
</organism>
<comment type="catalytic activity">
    <reaction evidence="3">
        <text>inosine + phosphate = alpha-D-ribose 1-phosphate + hypoxanthine</text>
        <dbReference type="Rhea" id="RHEA:27646"/>
        <dbReference type="ChEBI" id="CHEBI:17368"/>
        <dbReference type="ChEBI" id="CHEBI:17596"/>
        <dbReference type="ChEBI" id="CHEBI:43474"/>
        <dbReference type="ChEBI" id="CHEBI:57720"/>
        <dbReference type="EC" id="2.4.2.1"/>
    </reaction>
</comment>
<dbReference type="PANTHER" id="PTHR36540:SF1">
    <property type="entry name" value="PYRIMIDINE_PURINE NUCLEOSIDE PHOSPHORYLASE"/>
    <property type="match status" value="1"/>
</dbReference>
<dbReference type="SUPFAM" id="SSF51182">
    <property type="entry name" value="RmlC-like cupins"/>
    <property type="match status" value="1"/>
</dbReference>
<dbReference type="GO" id="GO:0005829">
    <property type="term" value="C:cytosol"/>
    <property type="evidence" value="ECO:0007669"/>
    <property type="project" value="TreeGrafter"/>
</dbReference>
<dbReference type="OrthoDB" id="9793848at2"/>
<name>A0A1A7CA00_9BURK</name>
<dbReference type="AlphaFoldDB" id="A0A1A7CA00"/>
<comment type="catalytic activity">
    <reaction evidence="3">
        <text>guanosine + phosphate = alpha-D-ribose 1-phosphate + guanine</text>
        <dbReference type="Rhea" id="RHEA:13233"/>
        <dbReference type="ChEBI" id="CHEBI:16235"/>
        <dbReference type="ChEBI" id="CHEBI:16750"/>
        <dbReference type="ChEBI" id="CHEBI:43474"/>
        <dbReference type="ChEBI" id="CHEBI:57720"/>
        <dbReference type="EC" id="2.4.2.1"/>
    </reaction>
</comment>
<comment type="catalytic activity">
    <reaction evidence="3">
        <text>a purine D-ribonucleoside + phosphate = a purine nucleobase + alpha-D-ribose 1-phosphate</text>
        <dbReference type="Rhea" id="RHEA:19805"/>
        <dbReference type="ChEBI" id="CHEBI:26386"/>
        <dbReference type="ChEBI" id="CHEBI:43474"/>
        <dbReference type="ChEBI" id="CHEBI:57720"/>
        <dbReference type="ChEBI" id="CHEBI:142355"/>
        <dbReference type="EC" id="2.4.2.1"/>
    </reaction>
</comment>
<dbReference type="EC" id="2.4.2.1" evidence="3"/>
<comment type="catalytic activity">
    <reaction evidence="3">
        <text>uridine + phosphate = alpha-D-ribose 1-phosphate + uracil</text>
        <dbReference type="Rhea" id="RHEA:24388"/>
        <dbReference type="ChEBI" id="CHEBI:16704"/>
        <dbReference type="ChEBI" id="CHEBI:17568"/>
        <dbReference type="ChEBI" id="CHEBI:43474"/>
        <dbReference type="ChEBI" id="CHEBI:57720"/>
        <dbReference type="EC" id="2.4.2.2"/>
    </reaction>
</comment>
<dbReference type="InterPro" id="IPR011051">
    <property type="entry name" value="RmlC_Cupin_sf"/>
</dbReference>
<dbReference type="STRING" id="1747903.ASR47_102458"/>
<dbReference type="GO" id="GO:0047975">
    <property type="term" value="F:guanosine phosphorylase activity"/>
    <property type="evidence" value="ECO:0007669"/>
    <property type="project" value="RHEA"/>
</dbReference>
<comment type="catalytic activity">
    <reaction evidence="3">
        <text>cytidine + phosphate = cytosine + alpha-D-ribose 1-phosphate</text>
        <dbReference type="Rhea" id="RHEA:52540"/>
        <dbReference type="ChEBI" id="CHEBI:16040"/>
        <dbReference type="ChEBI" id="CHEBI:17562"/>
        <dbReference type="ChEBI" id="CHEBI:43474"/>
        <dbReference type="ChEBI" id="CHEBI:57720"/>
        <dbReference type="EC" id="2.4.2.2"/>
    </reaction>
</comment>
<comment type="catalytic activity">
    <reaction evidence="3">
        <text>thymidine + phosphate = 2-deoxy-alpha-D-ribose 1-phosphate + thymine</text>
        <dbReference type="Rhea" id="RHEA:16037"/>
        <dbReference type="ChEBI" id="CHEBI:17748"/>
        <dbReference type="ChEBI" id="CHEBI:17821"/>
        <dbReference type="ChEBI" id="CHEBI:43474"/>
        <dbReference type="ChEBI" id="CHEBI:57259"/>
        <dbReference type="EC" id="2.4.2.2"/>
    </reaction>
</comment>
<dbReference type="CDD" id="cd20296">
    <property type="entry name" value="cupin_PpnP-like"/>
    <property type="match status" value="1"/>
</dbReference>
<dbReference type="Pfam" id="PF06865">
    <property type="entry name" value="Ppnp"/>
    <property type="match status" value="1"/>
</dbReference>
<evidence type="ECO:0000256" key="1">
    <source>
        <dbReference type="ARBA" id="ARBA00022676"/>
    </source>
</evidence>
<dbReference type="InterPro" id="IPR014710">
    <property type="entry name" value="RmlC-like_jellyroll"/>
</dbReference>
<protein>
    <recommendedName>
        <fullName evidence="3">Pyrimidine/purine nucleoside phosphorylase</fullName>
        <ecNumber evidence="3">2.4.2.1</ecNumber>
        <ecNumber evidence="3">2.4.2.2</ecNumber>
    </recommendedName>
    <alternativeName>
        <fullName evidence="3">Adenosine phosphorylase</fullName>
    </alternativeName>
    <alternativeName>
        <fullName evidence="3">Cytidine phosphorylase</fullName>
    </alternativeName>
    <alternativeName>
        <fullName evidence="3">Guanosine phosphorylase</fullName>
    </alternativeName>
    <alternativeName>
        <fullName evidence="3">Inosine phosphorylase</fullName>
    </alternativeName>
    <alternativeName>
        <fullName evidence="3">Thymidine phosphorylase</fullName>
    </alternativeName>
    <alternativeName>
        <fullName evidence="3">Uridine phosphorylase</fullName>
    </alternativeName>
    <alternativeName>
        <fullName evidence="3">Xanthosine phosphorylase</fullName>
    </alternativeName>
</protein>
<comment type="caution">
    <text evidence="4">The sequence shown here is derived from an EMBL/GenBank/DDBJ whole genome shotgun (WGS) entry which is preliminary data.</text>
</comment>